<dbReference type="GeneID" id="104733313"/>
<dbReference type="RefSeq" id="XP_010451201.1">
    <property type="nucleotide sequence ID" value="XM_010452899.1"/>
</dbReference>
<protein>
    <submittedName>
        <fullName evidence="4">Uncharacterized protein LOC104733313</fullName>
    </submittedName>
</protein>
<dbReference type="Proteomes" id="UP000694864">
    <property type="component" value="Chromosome 2"/>
</dbReference>
<reference evidence="3" key="1">
    <citation type="journal article" date="2014" name="Nat. Commun.">
        <title>The emerging biofuel crop Camelina sativa retains a highly undifferentiated hexaploid genome structure.</title>
        <authorList>
            <person name="Kagale S."/>
            <person name="Koh C."/>
            <person name="Nixon J."/>
            <person name="Bollina V."/>
            <person name="Clarke W.E."/>
            <person name="Tuteja R."/>
            <person name="Spillane C."/>
            <person name="Robinson S.J."/>
            <person name="Links M.G."/>
            <person name="Clarke C."/>
            <person name="Higgins E.E."/>
            <person name="Huebert T."/>
            <person name="Sharpe A.G."/>
            <person name="Parkin I.A."/>
        </authorList>
    </citation>
    <scope>NUCLEOTIDE SEQUENCE [LARGE SCALE GENOMIC DNA]</scope>
    <source>
        <strain evidence="3">cv. DH55</strain>
    </source>
</reference>
<gene>
    <name evidence="4" type="primary">LOC104733313</name>
</gene>
<dbReference type="PANTHER" id="PTHR33286:SF54">
    <property type="entry name" value="BIFUNCTIONAL INHIBITOR_LIPID-TRANSFER PROTEIN_SEED STORAGE 2S ALBUMIN SUPERFAMILY PROTEIN"/>
    <property type="match status" value="1"/>
</dbReference>
<dbReference type="SUPFAM" id="SSF47699">
    <property type="entry name" value="Bifunctional inhibitor/lipid-transfer protein/seed storage 2S albumin"/>
    <property type="match status" value="1"/>
</dbReference>
<evidence type="ECO:0000256" key="1">
    <source>
        <dbReference type="SAM" id="SignalP"/>
    </source>
</evidence>
<keyword evidence="3" id="KW-1185">Reference proteome</keyword>
<dbReference type="InterPro" id="IPR016140">
    <property type="entry name" value="Bifunc_inhib/LTP/seed_store"/>
</dbReference>
<evidence type="ECO:0000313" key="4">
    <source>
        <dbReference type="RefSeq" id="XP_010451201.1"/>
    </source>
</evidence>
<reference evidence="4" key="2">
    <citation type="submission" date="2025-08" db="UniProtKB">
        <authorList>
            <consortium name="RefSeq"/>
        </authorList>
    </citation>
    <scope>IDENTIFICATION</scope>
    <source>
        <tissue evidence="4">Leaf</tissue>
    </source>
</reference>
<name>A0ABM0V5R4_CAMSA</name>
<organism evidence="3 4">
    <name type="scientific">Camelina sativa</name>
    <name type="common">False flax</name>
    <name type="synonym">Myagrum sativum</name>
    <dbReference type="NCBI Taxonomy" id="90675"/>
    <lineage>
        <taxon>Eukaryota</taxon>
        <taxon>Viridiplantae</taxon>
        <taxon>Streptophyta</taxon>
        <taxon>Embryophyta</taxon>
        <taxon>Tracheophyta</taxon>
        <taxon>Spermatophyta</taxon>
        <taxon>Magnoliopsida</taxon>
        <taxon>eudicotyledons</taxon>
        <taxon>Gunneridae</taxon>
        <taxon>Pentapetalae</taxon>
        <taxon>rosids</taxon>
        <taxon>malvids</taxon>
        <taxon>Brassicales</taxon>
        <taxon>Brassicaceae</taxon>
        <taxon>Camelineae</taxon>
        <taxon>Camelina</taxon>
    </lineage>
</organism>
<dbReference type="Gene3D" id="1.10.110.10">
    <property type="entry name" value="Plant lipid-transfer and hydrophobic proteins"/>
    <property type="match status" value="1"/>
</dbReference>
<proteinExistence type="predicted"/>
<keyword evidence="1" id="KW-0732">Signal</keyword>
<dbReference type="PANTHER" id="PTHR33286">
    <property type="entry name" value="BIFUNCTIONAL INHIBITOR/LIPID-TRANSFER PROTEIN/SEED STORAGE 2S ALBUMIN SUPERFAMILY PROTEIN"/>
    <property type="match status" value="1"/>
</dbReference>
<evidence type="ECO:0000313" key="3">
    <source>
        <dbReference type="Proteomes" id="UP000694864"/>
    </source>
</evidence>
<sequence length="115" mass="12632">MKEHIFCKFLVVMMLLSSSQIQGKRCDDSGIEVLIACPYSIYKEFPTPPRPSQGCCNLLHIIGMKCVCEVINKEIEAIIDMQKLVNFAAACGLPLAPGSQCGSYLVPGGTKRQHE</sequence>
<dbReference type="Pfam" id="PF14368">
    <property type="entry name" value="LTP_2"/>
    <property type="match status" value="1"/>
</dbReference>
<feature type="signal peptide" evidence="1">
    <location>
        <begin position="1"/>
        <end position="23"/>
    </location>
</feature>
<dbReference type="InterPro" id="IPR036312">
    <property type="entry name" value="Bifun_inhib/LTP/seed_sf"/>
</dbReference>
<feature type="domain" description="Bifunctional inhibitor/plant lipid transfer protein/seed storage helical" evidence="2">
    <location>
        <begin position="10"/>
        <end position="101"/>
    </location>
</feature>
<accession>A0ABM0V5R4</accession>
<feature type="chain" id="PRO_5045786060" evidence="1">
    <location>
        <begin position="24"/>
        <end position="115"/>
    </location>
</feature>
<evidence type="ECO:0000259" key="2">
    <source>
        <dbReference type="Pfam" id="PF14368"/>
    </source>
</evidence>